<dbReference type="Proteomes" id="UP000198318">
    <property type="component" value="Unassembled WGS sequence"/>
</dbReference>
<evidence type="ECO:0000256" key="1">
    <source>
        <dbReference type="SAM" id="MobiDB-lite"/>
    </source>
</evidence>
<name>A0A239KAJ8_9ACTN</name>
<evidence type="ECO:0000313" key="3">
    <source>
        <dbReference type="Proteomes" id="UP000198318"/>
    </source>
</evidence>
<reference evidence="2 3" key="1">
    <citation type="submission" date="2017-06" db="EMBL/GenBank/DDBJ databases">
        <authorList>
            <person name="Kim H.J."/>
            <person name="Triplett B.A."/>
        </authorList>
    </citation>
    <scope>NUCLEOTIDE SEQUENCE [LARGE SCALE GENOMIC DNA]</scope>
    <source>
        <strain evidence="2 3">DSM 44715</strain>
    </source>
</reference>
<gene>
    <name evidence="2" type="ORF">SAMN05443665_101741</name>
</gene>
<protein>
    <submittedName>
        <fullName evidence="2">Uncharacterized protein</fullName>
    </submittedName>
</protein>
<feature type="region of interest" description="Disordered" evidence="1">
    <location>
        <begin position="90"/>
        <end position="112"/>
    </location>
</feature>
<dbReference type="RefSeq" id="WP_089327357.1">
    <property type="nucleotide sequence ID" value="NZ_FZOR01000017.1"/>
</dbReference>
<organism evidence="2 3">
    <name type="scientific">Actinomadura meyerae</name>
    <dbReference type="NCBI Taxonomy" id="240840"/>
    <lineage>
        <taxon>Bacteria</taxon>
        <taxon>Bacillati</taxon>
        <taxon>Actinomycetota</taxon>
        <taxon>Actinomycetes</taxon>
        <taxon>Streptosporangiales</taxon>
        <taxon>Thermomonosporaceae</taxon>
        <taxon>Actinomadura</taxon>
    </lineage>
</organism>
<proteinExistence type="predicted"/>
<evidence type="ECO:0000313" key="2">
    <source>
        <dbReference type="EMBL" id="SNT14134.1"/>
    </source>
</evidence>
<accession>A0A239KAJ8</accession>
<sequence length="112" mass="11966">MTAQVTRWYAHPDGRVISRTTPAGAGVEAAPPAGCVPISEQEAQRRTAEIQAANDQAAAERELAAARQAEVEYQQLVHIGLPAHVARRLTGHEPGRVQDLTAKLTGRGHGDE</sequence>
<dbReference type="AlphaFoldDB" id="A0A239KAJ8"/>
<keyword evidence="3" id="KW-1185">Reference proteome</keyword>
<dbReference type="EMBL" id="FZOR01000017">
    <property type="protein sequence ID" value="SNT14134.1"/>
    <property type="molecule type" value="Genomic_DNA"/>
</dbReference>